<keyword evidence="1" id="KW-0472">Membrane</keyword>
<evidence type="ECO:0000313" key="3">
    <source>
        <dbReference type="Proteomes" id="UP000032300"/>
    </source>
</evidence>
<feature type="transmembrane region" description="Helical" evidence="1">
    <location>
        <begin position="212"/>
        <end position="232"/>
    </location>
</feature>
<feature type="transmembrane region" description="Helical" evidence="1">
    <location>
        <begin position="184"/>
        <end position="205"/>
    </location>
</feature>
<evidence type="ECO:0000256" key="1">
    <source>
        <dbReference type="SAM" id="Phobius"/>
    </source>
</evidence>
<evidence type="ECO:0000313" key="2">
    <source>
        <dbReference type="EMBL" id="AJP73200.1"/>
    </source>
</evidence>
<gene>
    <name evidence="2" type="ORF">TS85_17495</name>
</gene>
<dbReference type="InterPro" id="IPR002798">
    <property type="entry name" value="SpoIIM-like"/>
</dbReference>
<keyword evidence="1" id="KW-0812">Transmembrane</keyword>
<name>A0A7U4JAE0_9SPHN</name>
<dbReference type="PANTHER" id="PTHR35337">
    <property type="entry name" value="SLR1478 PROTEIN"/>
    <property type="match status" value="1"/>
</dbReference>
<feature type="transmembrane region" description="Helical" evidence="1">
    <location>
        <begin position="238"/>
        <end position="257"/>
    </location>
</feature>
<dbReference type="OrthoDB" id="7699993at2"/>
<feature type="transmembrane region" description="Helical" evidence="1">
    <location>
        <begin position="113"/>
        <end position="131"/>
    </location>
</feature>
<dbReference type="AlphaFoldDB" id="A0A7U4JAE0"/>
<accession>A0A7U4JAE0</accession>
<reference evidence="2 3" key="2">
    <citation type="submission" date="2015-02" db="EMBL/GenBank/DDBJ databases">
        <title>The complete genome of Sphingomonas hengshuiensis sp. WHSC-8 isolated from soil of Hengshui Lake.</title>
        <authorList>
            <person name="Wei S."/>
            <person name="Guo J."/>
            <person name="Su C."/>
            <person name="Wu R."/>
            <person name="Zhang Z."/>
            <person name="Liang K."/>
            <person name="Li H."/>
            <person name="Wang T."/>
            <person name="Liu H."/>
            <person name="Zhang C."/>
            <person name="Li Z."/>
            <person name="Wang Q."/>
            <person name="Meng J."/>
        </authorList>
    </citation>
    <scope>NUCLEOTIDE SEQUENCE [LARGE SCALE GENOMIC DNA]</scope>
    <source>
        <strain evidence="2 3">WHSC-8</strain>
    </source>
</reference>
<dbReference type="PANTHER" id="PTHR35337:SF1">
    <property type="entry name" value="SLR1478 PROTEIN"/>
    <property type="match status" value="1"/>
</dbReference>
<dbReference type="RefSeq" id="WP_044333912.1">
    <property type="nucleotide sequence ID" value="NZ_CP010836.1"/>
</dbReference>
<dbReference type="Pfam" id="PF01944">
    <property type="entry name" value="SpoIIM"/>
    <property type="match status" value="1"/>
</dbReference>
<protein>
    <submittedName>
        <fullName evidence="2">Membrane protein</fullName>
    </submittedName>
</protein>
<dbReference type="KEGG" id="sphi:TS85_17495"/>
<feature type="transmembrane region" description="Helical" evidence="1">
    <location>
        <begin position="269"/>
        <end position="291"/>
    </location>
</feature>
<organism evidence="2 3">
    <name type="scientific">Sphingomonas hengshuiensis</name>
    <dbReference type="NCBI Taxonomy" id="1609977"/>
    <lineage>
        <taxon>Bacteria</taxon>
        <taxon>Pseudomonadati</taxon>
        <taxon>Pseudomonadota</taxon>
        <taxon>Alphaproteobacteria</taxon>
        <taxon>Sphingomonadales</taxon>
        <taxon>Sphingomonadaceae</taxon>
        <taxon>Sphingomonas</taxon>
    </lineage>
</organism>
<feature type="transmembrane region" description="Helical" evidence="1">
    <location>
        <begin position="303"/>
        <end position="323"/>
    </location>
</feature>
<dbReference type="Proteomes" id="UP000032300">
    <property type="component" value="Chromosome"/>
</dbReference>
<sequence length="332" mass="35256">MSVPDPTGARFRDLRQADWERLETLIARIERGRASSLSNEDLFELPVLYRGALSSLSVARETSLDADLVGYLESLAARAYFILYGVQPPLWRRIAQFFAVAWPQAIRSLGRETGVAVAMLLIGTLAAYWMVSRDPSWFYAILPSDLAGGRGPHASAAELRATLYDPGDALAVFAAFLFTHNSQMALMCFALGFAFGVPTVLLLFYNGCILGAFLAIYVPKGLGLAAAAWLSIHGTTELFAIALAGAAGLHIGMAVAFPGRAARVDAAVSAGRTAAIAMLGVVVMLSVAGVLEGVGRQMIRADGVRAAIGGAALLGWLLYFYVLPLRTDAADG</sequence>
<proteinExistence type="predicted"/>
<dbReference type="EMBL" id="CP010836">
    <property type="protein sequence ID" value="AJP73200.1"/>
    <property type="molecule type" value="Genomic_DNA"/>
</dbReference>
<keyword evidence="3" id="KW-1185">Reference proteome</keyword>
<keyword evidence="1" id="KW-1133">Transmembrane helix</keyword>
<reference evidence="2 3" key="1">
    <citation type="journal article" date="2015" name="Int. J. Syst. Evol. Microbiol.">
        <title>Sphingomonas hengshuiensis sp. nov., isolated from lake wetland.</title>
        <authorList>
            <person name="Wei S."/>
            <person name="Wang T."/>
            <person name="Liu H."/>
            <person name="Zhang C."/>
            <person name="Guo J."/>
            <person name="Wang Q."/>
            <person name="Liang K."/>
            <person name="Zhang Z."/>
        </authorList>
    </citation>
    <scope>NUCLEOTIDE SEQUENCE [LARGE SCALE GENOMIC DNA]</scope>
    <source>
        <strain evidence="2 3">WHSC-8</strain>
    </source>
</reference>